<evidence type="ECO:0000256" key="4">
    <source>
        <dbReference type="SAM" id="MobiDB-lite"/>
    </source>
</evidence>
<feature type="domain" description="Bacterial alpha-L-rhamnosidase N-terminal" evidence="6">
    <location>
        <begin position="138"/>
        <end position="297"/>
    </location>
</feature>
<dbReference type="InterPro" id="IPR013737">
    <property type="entry name" value="Bac_rhamnosid_N"/>
</dbReference>
<dbReference type="EMBL" id="JACHGW010000002">
    <property type="protein sequence ID" value="MBB6050779.1"/>
    <property type="molecule type" value="Genomic_DNA"/>
</dbReference>
<dbReference type="InterPro" id="IPR008979">
    <property type="entry name" value="Galactose-bd-like_sf"/>
</dbReference>
<evidence type="ECO:0000313" key="10">
    <source>
        <dbReference type="Proteomes" id="UP000520814"/>
    </source>
</evidence>
<feature type="region of interest" description="Disordered" evidence="4">
    <location>
        <begin position="353"/>
        <end position="374"/>
    </location>
</feature>
<dbReference type="GO" id="GO:0005975">
    <property type="term" value="P:carbohydrate metabolic process"/>
    <property type="evidence" value="ECO:0007669"/>
    <property type="project" value="InterPro"/>
</dbReference>
<dbReference type="InterPro" id="IPR035398">
    <property type="entry name" value="Bac_rhamnosid_C"/>
</dbReference>
<evidence type="ECO:0000313" key="9">
    <source>
        <dbReference type="EMBL" id="MBB6050779.1"/>
    </source>
</evidence>
<dbReference type="PANTHER" id="PTHR33307">
    <property type="entry name" value="ALPHA-RHAMNOSIDASE (EUROFUNG)"/>
    <property type="match status" value="1"/>
</dbReference>
<evidence type="ECO:0000259" key="8">
    <source>
        <dbReference type="Pfam" id="PF17390"/>
    </source>
</evidence>
<gene>
    <name evidence="9" type="ORF">HNQ39_002570</name>
</gene>
<keyword evidence="10" id="KW-1185">Reference proteome</keyword>
<dbReference type="Pfam" id="PF05592">
    <property type="entry name" value="Bac_rhamnosid"/>
    <property type="match status" value="1"/>
</dbReference>
<evidence type="ECO:0000256" key="1">
    <source>
        <dbReference type="ARBA" id="ARBA00001445"/>
    </source>
</evidence>
<dbReference type="InterPro" id="IPR008928">
    <property type="entry name" value="6-hairpin_glycosidase_sf"/>
</dbReference>
<name>A0A7W9W5T2_ARMRO</name>
<dbReference type="Proteomes" id="UP000520814">
    <property type="component" value="Unassembled WGS sequence"/>
</dbReference>
<comment type="catalytic activity">
    <reaction evidence="1">
        <text>Hydrolysis of terminal non-reducing alpha-L-rhamnose residues in alpha-L-rhamnosides.</text>
        <dbReference type="EC" id="3.2.1.40"/>
    </reaction>
</comment>
<dbReference type="InterPro" id="IPR008902">
    <property type="entry name" value="Rhamnosid_concanavalin"/>
</dbReference>
<dbReference type="Gene3D" id="2.60.420.10">
    <property type="entry name" value="Maltose phosphorylase, domain 3"/>
    <property type="match status" value="1"/>
</dbReference>
<reference evidence="9 10" key="1">
    <citation type="submission" date="2020-08" db="EMBL/GenBank/DDBJ databases">
        <title>Genomic Encyclopedia of Type Strains, Phase IV (KMG-IV): sequencing the most valuable type-strain genomes for metagenomic binning, comparative biology and taxonomic classification.</title>
        <authorList>
            <person name="Goeker M."/>
        </authorList>
    </citation>
    <scope>NUCLEOTIDE SEQUENCE [LARGE SCALE GENOMIC DNA]</scope>
    <source>
        <strain evidence="9 10">DSM 23562</strain>
    </source>
</reference>
<dbReference type="Pfam" id="PF25788">
    <property type="entry name" value="Ig_Rha78A_N"/>
    <property type="match status" value="1"/>
</dbReference>
<dbReference type="InterPro" id="IPR016007">
    <property type="entry name" value="Alpha_rhamnosid"/>
</dbReference>
<dbReference type="EC" id="3.2.1.40" evidence="2"/>
<dbReference type="Pfam" id="PF17389">
    <property type="entry name" value="Bac_rhamnosid6H"/>
    <property type="match status" value="1"/>
</dbReference>
<sequence length="837" mass="92659">MMRPIELRCDDWPEPQALGIDSPQPRLSWKLEGAGTQSAYQVLVGTSPELAELWDSGRVASAETVSIDYAGKPLVSSQRVFWRVRVWEGTGQPGPWSQTAAFTMGLLSPADLKASWIVAPAATETLLLRKAFTLPGGLKRATVHVTGLGQFELLVNGQKVGENLLSPGWTNYNKTILYETFDLTERLKAGENVLGMRLGNGMYNVVRRNRFVKFTGTFGPLRALLHLRLEHVDGRVEFIGTDPSWSWHPGGTTFSNIYGGEDFDSRKEPTGWSAPGFSERDWTPAVVLIRPPGTLRGLSVSAPPLQVIETRKPLTKIHPPDGSTVYDLGQNASWVPRIRVSGPAGSTLRLTPSEVLGDDGKPNQRTMGGGDRGGTWWQYTKSTDAPEEWCPRFHYVGSRFFQAAGTAQLESLEGQLVHASAAPVGHFACSNPLLNRIRELVRWAQRSNMVSVLTDCPHREKLGWLEQYHLNGPAIRYEFDVSRHFVKGMNDMADAQDASGLIPNIAPEFTKFEGTFRAAAEWGAALLLVPLQHYHFTGDLSLIRKHYPAMQRYLAYLTSRAKDDILAEGLGDWYDQGPKKPGVAQNTPPPITATAFYSYLSRTLSQFAQLLDKREDATLYATQAERVRLAWVKSFGTHASQCAYALGFALELAVRSERERLLAALIADLERNGWATTAGDVGFRFVLRALADAGRSDVVYKLLTQESKPGYAYQLQKGATALTEAWDANTGASHNHFMLGQVTEWLYHDLAGIQPDPARPGFRHTLLKPASLLELDWVEARYDSIRGTVGLRWERSGQRLRVRATVPANTTATLLLPGRAAEPLTPGTHQREVMLHA</sequence>
<evidence type="ECO:0000259" key="5">
    <source>
        <dbReference type="Pfam" id="PF05592"/>
    </source>
</evidence>
<dbReference type="Gene3D" id="1.50.10.10">
    <property type="match status" value="1"/>
</dbReference>
<feature type="domain" description="Alpha-L-rhamnosidase concanavalin-like" evidence="5">
    <location>
        <begin position="319"/>
        <end position="406"/>
    </location>
</feature>
<evidence type="ECO:0000259" key="6">
    <source>
        <dbReference type="Pfam" id="PF08531"/>
    </source>
</evidence>
<dbReference type="InterPro" id="IPR035396">
    <property type="entry name" value="Bac_rhamnosid6H"/>
</dbReference>
<accession>A0A7W9W5T2</accession>
<feature type="domain" description="Alpha-L-rhamnosidase C-terminal" evidence="8">
    <location>
        <begin position="752"/>
        <end position="822"/>
    </location>
</feature>
<proteinExistence type="predicted"/>
<dbReference type="Pfam" id="PF08531">
    <property type="entry name" value="Bac_rhamnosid_N"/>
    <property type="match status" value="1"/>
</dbReference>
<dbReference type="RefSeq" id="WP_184196360.1">
    <property type="nucleotide sequence ID" value="NZ_JACHGW010000002.1"/>
</dbReference>
<feature type="domain" description="Alpha-L-rhamnosidase six-hairpin glycosidase" evidence="7">
    <location>
        <begin position="424"/>
        <end position="748"/>
    </location>
</feature>
<comment type="caution">
    <text evidence="9">The sequence shown here is derived from an EMBL/GenBank/DDBJ whole genome shotgun (WGS) entry which is preliminary data.</text>
</comment>
<dbReference type="SUPFAM" id="SSF49785">
    <property type="entry name" value="Galactose-binding domain-like"/>
    <property type="match status" value="1"/>
</dbReference>
<protein>
    <recommendedName>
        <fullName evidence="2">alpha-L-rhamnosidase</fullName>
        <ecNumber evidence="2">3.2.1.40</ecNumber>
    </recommendedName>
</protein>
<evidence type="ECO:0000256" key="3">
    <source>
        <dbReference type="ARBA" id="ARBA00022801"/>
    </source>
</evidence>
<dbReference type="InterPro" id="IPR012341">
    <property type="entry name" value="6hp_glycosidase-like_sf"/>
</dbReference>
<evidence type="ECO:0000256" key="2">
    <source>
        <dbReference type="ARBA" id="ARBA00012652"/>
    </source>
</evidence>
<dbReference type="GO" id="GO:0030596">
    <property type="term" value="F:alpha-L-rhamnosidase activity"/>
    <property type="evidence" value="ECO:0007669"/>
    <property type="project" value="UniProtKB-EC"/>
</dbReference>
<evidence type="ECO:0000259" key="7">
    <source>
        <dbReference type="Pfam" id="PF17389"/>
    </source>
</evidence>
<dbReference type="InterPro" id="IPR013783">
    <property type="entry name" value="Ig-like_fold"/>
</dbReference>
<organism evidence="9 10">
    <name type="scientific">Armatimonas rosea</name>
    <dbReference type="NCBI Taxonomy" id="685828"/>
    <lineage>
        <taxon>Bacteria</taxon>
        <taxon>Bacillati</taxon>
        <taxon>Armatimonadota</taxon>
        <taxon>Armatimonadia</taxon>
        <taxon>Armatimonadales</taxon>
        <taxon>Armatimonadaceae</taxon>
        <taxon>Armatimonas</taxon>
    </lineage>
</organism>
<dbReference type="Pfam" id="PF17390">
    <property type="entry name" value="Bac_rhamnosid_C"/>
    <property type="match status" value="1"/>
</dbReference>
<dbReference type="AlphaFoldDB" id="A0A7W9W5T2"/>
<dbReference type="PIRSF" id="PIRSF010631">
    <property type="entry name" value="A-rhamnsds"/>
    <property type="match status" value="1"/>
</dbReference>
<dbReference type="Gene3D" id="2.60.40.10">
    <property type="entry name" value="Immunoglobulins"/>
    <property type="match status" value="1"/>
</dbReference>
<keyword evidence="3" id="KW-0378">Hydrolase</keyword>
<dbReference type="PANTHER" id="PTHR33307:SF11">
    <property type="entry name" value="ALPHA-L-RHAMNOSIDASE"/>
    <property type="match status" value="1"/>
</dbReference>
<dbReference type="SUPFAM" id="SSF48208">
    <property type="entry name" value="Six-hairpin glycosidases"/>
    <property type="match status" value="1"/>
</dbReference>
<dbReference type="Gene3D" id="2.60.120.260">
    <property type="entry name" value="Galactose-binding domain-like"/>
    <property type="match status" value="2"/>
</dbReference>